<dbReference type="InterPro" id="IPR050498">
    <property type="entry name" value="Ycf3"/>
</dbReference>
<dbReference type="PANTHER" id="PTHR44858">
    <property type="entry name" value="TETRATRICOPEPTIDE REPEAT PROTEIN 6"/>
    <property type="match status" value="1"/>
</dbReference>
<gene>
    <name evidence="6" type="ORF">JWG45_04885</name>
</gene>
<keyword evidence="5" id="KW-0472">Membrane</keyword>
<feature type="compositionally biased region" description="Low complexity" evidence="4">
    <location>
        <begin position="65"/>
        <end position="80"/>
    </location>
</feature>
<dbReference type="EMBL" id="JAFFPU010000020">
    <property type="protein sequence ID" value="MBM9576486.1"/>
    <property type="molecule type" value="Genomic_DNA"/>
</dbReference>
<keyword evidence="5" id="KW-0812">Transmembrane</keyword>
<reference evidence="6 7" key="1">
    <citation type="submission" date="2021-02" db="EMBL/GenBank/DDBJ databases">
        <title>Leptospira ainlahdjerensis sp. nov., Leptospira ainazelensis sp. nov., Leptospira abararensis sp. nov. and Leptospira chreensis sp. nov., four new species isolated from water sources in Algeria.</title>
        <authorList>
            <person name="Amara Korba A."/>
            <person name="Kainiu M."/>
            <person name="Vincent A.T."/>
            <person name="Mariet J.-F."/>
            <person name="Veyrier F.J."/>
            <person name="Goarant C."/>
            <person name="Picardeau M."/>
        </authorList>
    </citation>
    <scope>NUCLEOTIDE SEQUENCE [LARGE SCALE GENOMIC DNA]</scope>
    <source>
        <strain evidence="6 7">201903070</strain>
    </source>
</reference>
<feature type="repeat" description="TPR" evidence="3">
    <location>
        <begin position="119"/>
        <end position="152"/>
    </location>
</feature>
<keyword evidence="2 3" id="KW-0802">TPR repeat</keyword>
<organism evidence="6 7">
    <name type="scientific">Leptospira ainlahdjerensis</name>
    <dbReference type="NCBI Taxonomy" id="2810033"/>
    <lineage>
        <taxon>Bacteria</taxon>
        <taxon>Pseudomonadati</taxon>
        <taxon>Spirochaetota</taxon>
        <taxon>Spirochaetia</taxon>
        <taxon>Leptospirales</taxon>
        <taxon>Leptospiraceae</taxon>
        <taxon>Leptospira</taxon>
    </lineage>
</organism>
<dbReference type="RefSeq" id="WP_205278660.1">
    <property type="nucleotide sequence ID" value="NZ_JAFFPU010000020.1"/>
</dbReference>
<evidence type="ECO:0000313" key="6">
    <source>
        <dbReference type="EMBL" id="MBM9576486.1"/>
    </source>
</evidence>
<evidence type="ECO:0000256" key="3">
    <source>
        <dbReference type="PROSITE-ProRule" id="PRU00339"/>
    </source>
</evidence>
<comment type="caution">
    <text evidence="6">The sequence shown here is derived from an EMBL/GenBank/DDBJ whole genome shotgun (WGS) entry which is preliminary data.</text>
</comment>
<dbReference type="Proteomes" id="UP000724686">
    <property type="component" value="Unassembled WGS sequence"/>
</dbReference>
<dbReference type="SUPFAM" id="SSF48452">
    <property type="entry name" value="TPR-like"/>
    <property type="match status" value="2"/>
</dbReference>
<feature type="region of interest" description="Disordered" evidence="4">
    <location>
        <begin position="65"/>
        <end position="87"/>
    </location>
</feature>
<feature type="transmembrane region" description="Helical" evidence="5">
    <location>
        <begin position="9"/>
        <end position="28"/>
    </location>
</feature>
<accession>A0ABS2U7Z3</accession>
<evidence type="ECO:0000256" key="1">
    <source>
        <dbReference type="ARBA" id="ARBA00022737"/>
    </source>
</evidence>
<keyword evidence="1" id="KW-0677">Repeat</keyword>
<evidence type="ECO:0000256" key="2">
    <source>
        <dbReference type="ARBA" id="ARBA00022803"/>
    </source>
</evidence>
<proteinExistence type="predicted"/>
<sequence>MENKLLDSFLFGWFFIIGIAILIGSLLFPKTEDVVDPSGTIATSPSFFQELALGIESFLQEVKSSSDTNSTSNSSSPSNEPQEDPNDIFNRAYEANAKGEYQNSVDEYTKYLEKVPNDTSGHYNRGLAFYHLDRYSEALTDFEKATELDPKKAVAFLYKGYCNERLDNCMQSIEDFQTAIDLGYNRDAELFKFKARCENREEDYSEGLKDALKAVALDKKDSYNFFEVAYAQYGLKKYSDSAATYSKVLQMNPKDDVALHNRGLAYVSMKKTSLACKDFQKSFDLGYEDSKDRLKEYCK</sequence>
<keyword evidence="5" id="KW-1133">Transmembrane helix</keyword>
<evidence type="ECO:0000256" key="5">
    <source>
        <dbReference type="SAM" id="Phobius"/>
    </source>
</evidence>
<dbReference type="PANTHER" id="PTHR44858:SF1">
    <property type="entry name" value="UDP-N-ACETYLGLUCOSAMINE--PEPTIDE N-ACETYLGLUCOSAMINYLTRANSFERASE SPINDLY-RELATED"/>
    <property type="match status" value="1"/>
</dbReference>
<keyword evidence="7" id="KW-1185">Reference proteome</keyword>
<dbReference type="PROSITE" id="PS50005">
    <property type="entry name" value="TPR"/>
    <property type="match status" value="2"/>
</dbReference>
<dbReference type="InterPro" id="IPR011990">
    <property type="entry name" value="TPR-like_helical_dom_sf"/>
</dbReference>
<protein>
    <submittedName>
        <fullName evidence="6">Tetratricopeptide repeat protein</fullName>
    </submittedName>
</protein>
<dbReference type="Pfam" id="PF00515">
    <property type="entry name" value="TPR_1"/>
    <property type="match status" value="1"/>
</dbReference>
<evidence type="ECO:0000256" key="4">
    <source>
        <dbReference type="SAM" id="MobiDB-lite"/>
    </source>
</evidence>
<dbReference type="SMART" id="SM00028">
    <property type="entry name" value="TPR"/>
    <property type="match status" value="6"/>
</dbReference>
<dbReference type="Gene3D" id="1.25.40.10">
    <property type="entry name" value="Tetratricopeptide repeat domain"/>
    <property type="match status" value="2"/>
</dbReference>
<name>A0ABS2U7Z3_9LEPT</name>
<evidence type="ECO:0000313" key="7">
    <source>
        <dbReference type="Proteomes" id="UP000724686"/>
    </source>
</evidence>
<feature type="repeat" description="TPR" evidence="3">
    <location>
        <begin position="222"/>
        <end position="255"/>
    </location>
</feature>
<dbReference type="InterPro" id="IPR019734">
    <property type="entry name" value="TPR_rpt"/>
</dbReference>
<dbReference type="PROSITE" id="PS50293">
    <property type="entry name" value="TPR_REGION"/>
    <property type="match status" value="1"/>
</dbReference>